<dbReference type="InterPro" id="IPR029058">
    <property type="entry name" value="AB_hydrolase_fold"/>
</dbReference>
<sequence length="585" mass="60238">MTTLITEPELVQTAAKSVTAIRSSISEATGAAAGPTTGVVAAAADEVSAAAAKLFGGYAQQYQAVLNHAAAFHDEFAAALAAAGHAYAGAEAASASALSHLIGGPIGPILGGPAPVVQPMLQGTTFGLIMGGSGLPIPPPEYVTAVLNYVNHGFNVLPQNANPLFTPEGYYPLILKSLPLTPSISQGLQILDSAIKTTLAANPGDSVAILGYSQSADISSLEMINLANPLLNPNPPSADQLSFTLLGNQMNPNGGFFARFPGFGGHPLQFPALGLTLYGATPSDTIYPTNIYTLEYDGWADFPRYPLNLLSDLNAELGIAFVHGQYPSLDPSALPPGYELVTLPTSPGYNGVTNYYMITTPNGLPLLEPLRLIPGIGNPLADLLQPDLTMLVNLGYGDPHYGYSTAPADVQTYFGLFPHYNKALLAQDLILGAHQGAVAFNSDIQTQTATSVANVSHQLAALGTTGGQQAALHSLSSAVAGLSPDSIIPAIQTAVTNAANGISNTAANLYGALLPTADIINTLVTVMPAYDINLFLSGIQQALGGDVLGGLQYALVAPFAADTALISLAALIELEVVLNAFGISL</sequence>
<dbReference type="Gene3D" id="1.10.287.850">
    <property type="entry name" value="HP0062-like domain"/>
    <property type="match status" value="1"/>
</dbReference>
<reference evidence="1 2" key="1">
    <citation type="journal article" date="2019" name="Emerg. Microbes Infect.">
        <title>Comprehensive subspecies identification of 175 nontuberculous mycobacteria species based on 7547 genomic profiles.</title>
        <authorList>
            <person name="Matsumoto Y."/>
            <person name="Kinjo T."/>
            <person name="Motooka D."/>
            <person name="Nabeya D."/>
            <person name="Jung N."/>
            <person name="Uechi K."/>
            <person name="Horii T."/>
            <person name="Iida T."/>
            <person name="Fujita J."/>
            <person name="Nakamura S."/>
        </authorList>
    </citation>
    <scope>NUCLEOTIDE SEQUENCE [LARGE SCALE GENOMIC DNA]</scope>
    <source>
        <strain evidence="1 2">JCM 14738</strain>
    </source>
</reference>
<dbReference type="SUPFAM" id="SSF140459">
    <property type="entry name" value="PE/PPE dimer-like"/>
    <property type="match status" value="1"/>
</dbReference>
<proteinExistence type="predicted"/>
<dbReference type="Proteomes" id="UP000467385">
    <property type="component" value="Chromosome"/>
</dbReference>
<dbReference type="STRING" id="44010.AWC00_07580"/>
<dbReference type="SUPFAM" id="SSF53474">
    <property type="entry name" value="alpha/beta-Hydrolases"/>
    <property type="match status" value="1"/>
</dbReference>
<evidence type="ECO:0000313" key="2">
    <source>
        <dbReference type="Proteomes" id="UP000467385"/>
    </source>
</evidence>
<name>A0A1X1TI93_9MYCO</name>
<dbReference type="Pfam" id="PF08237">
    <property type="entry name" value="PE-PPE"/>
    <property type="match status" value="1"/>
</dbReference>
<organism evidence="1 2">
    <name type="scientific">Mycobacterium conspicuum</name>
    <dbReference type="NCBI Taxonomy" id="44010"/>
    <lineage>
        <taxon>Bacteria</taxon>
        <taxon>Bacillati</taxon>
        <taxon>Actinomycetota</taxon>
        <taxon>Actinomycetes</taxon>
        <taxon>Mycobacteriales</taxon>
        <taxon>Mycobacteriaceae</taxon>
        <taxon>Mycobacterium</taxon>
    </lineage>
</organism>
<dbReference type="Pfam" id="PF00934">
    <property type="entry name" value="PE"/>
    <property type="match status" value="1"/>
</dbReference>
<gene>
    <name evidence="1" type="primary">PE1_3</name>
    <name evidence="1" type="ORF">MCNS_56800</name>
</gene>
<dbReference type="Gene3D" id="3.40.50.1820">
    <property type="entry name" value="alpha/beta hydrolase"/>
    <property type="match status" value="1"/>
</dbReference>
<dbReference type="AlphaFoldDB" id="A0A1X1TI93"/>
<dbReference type="RefSeq" id="WP_085232051.1">
    <property type="nucleotide sequence ID" value="NZ_AP022613.1"/>
</dbReference>
<dbReference type="InterPro" id="IPR000084">
    <property type="entry name" value="PE-PGRS_N"/>
</dbReference>
<protein>
    <submittedName>
        <fullName evidence="1">PE family protein PE1</fullName>
    </submittedName>
</protein>
<dbReference type="InterPro" id="IPR013228">
    <property type="entry name" value="PE-PPE_C"/>
</dbReference>
<dbReference type="EMBL" id="AP022613">
    <property type="protein sequence ID" value="BBZ42617.1"/>
    <property type="molecule type" value="Genomic_DNA"/>
</dbReference>
<keyword evidence="2" id="KW-1185">Reference proteome</keyword>
<dbReference type="OrthoDB" id="4618774at2"/>
<dbReference type="InterPro" id="IPR038332">
    <property type="entry name" value="PPE_sf"/>
</dbReference>
<evidence type="ECO:0000313" key="1">
    <source>
        <dbReference type="EMBL" id="BBZ42617.1"/>
    </source>
</evidence>
<accession>A0A1X1TI93</accession>